<dbReference type="EMBL" id="CAEZUK010000229">
    <property type="protein sequence ID" value="CAB4608746.1"/>
    <property type="molecule type" value="Genomic_DNA"/>
</dbReference>
<dbReference type="PANTHER" id="PTHR33515">
    <property type="entry name" value="RIBOSOME-BINDING FACTOR A, CHLOROPLASTIC-RELATED"/>
    <property type="match status" value="1"/>
</dbReference>
<feature type="compositionally biased region" description="Polar residues" evidence="1">
    <location>
        <begin position="1"/>
        <end position="20"/>
    </location>
</feature>
<reference evidence="2" key="1">
    <citation type="submission" date="2020-05" db="EMBL/GenBank/DDBJ databases">
        <authorList>
            <person name="Chiriac C."/>
            <person name="Salcher M."/>
            <person name="Ghai R."/>
            <person name="Kavagutti S V."/>
        </authorList>
    </citation>
    <scope>NUCLEOTIDE SEQUENCE</scope>
</reference>
<dbReference type="Gene3D" id="3.30.300.20">
    <property type="match status" value="1"/>
</dbReference>
<protein>
    <submittedName>
        <fullName evidence="2">Unannotated protein</fullName>
    </submittedName>
</protein>
<organism evidence="2">
    <name type="scientific">freshwater metagenome</name>
    <dbReference type="NCBI Taxonomy" id="449393"/>
    <lineage>
        <taxon>unclassified sequences</taxon>
        <taxon>metagenomes</taxon>
        <taxon>ecological metagenomes</taxon>
    </lineage>
</organism>
<evidence type="ECO:0000313" key="2">
    <source>
        <dbReference type="EMBL" id="CAB4608746.1"/>
    </source>
</evidence>
<proteinExistence type="inferred from homology"/>
<dbReference type="GO" id="GO:0005829">
    <property type="term" value="C:cytosol"/>
    <property type="evidence" value="ECO:0007669"/>
    <property type="project" value="TreeGrafter"/>
</dbReference>
<dbReference type="InterPro" id="IPR000238">
    <property type="entry name" value="RbfA"/>
</dbReference>
<sequence length="176" mass="19864">MNRPSARSSKSRTPSRNATTHAYPRSARLGETLREVLADELVRIDDERLEFVTITRVDVDPEMNRGIVHFDSLSGEDGDDPILEAFTDHRKRLQSAIAKQVRAKKTPILSFRPDDVIRSAERIEKILRENPSPSREATVNEDNYVQKKIFVDEPGLDDLETDDAAFDSDVDISGEA</sequence>
<accession>A0A6J6H6V2</accession>
<dbReference type="InterPro" id="IPR023799">
    <property type="entry name" value="RbfA_dom_sf"/>
</dbReference>
<dbReference type="SUPFAM" id="SSF89919">
    <property type="entry name" value="Ribosome-binding factor A, RbfA"/>
    <property type="match status" value="1"/>
</dbReference>
<dbReference type="AlphaFoldDB" id="A0A6J6H6V2"/>
<dbReference type="PANTHER" id="PTHR33515:SF1">
    <property type="entry name" value="RIBOSOME-BINDING FACTOR A, CHLOROPLASTIC-RELATED"/>
    <property type="match status" value="1"/>
</dbReference>
<name>A0A6J6H6V2_9ZZZZ</name>
<dbReference type="InterPro" id="IPR015946">
    <property type="entry name" value="KH_dom-like_a/b"/>
</dbReference>
<gene>
    <name evidence="2" type="ORF">UFOPK1820_01213</name>
</gene>
<evidence type="ECO:0000256" key="1">
    <source>
        <dbReference type="SAM" id="MobiDB-lite"/>
    </source>
</evidence>
<dbReference type="Pfam" id="PF02033">
    <property type="entry name" value="RBFA"/>
    <property type="match status" value="1"/>
</dbReference>
<dbReference type="HAMAP" id="MF_00003">
    <property type="entry name" value="RbfA"/>
    <property type="match status" value="1"/>
</dbReference>
<dbReference type="GO" id="GO:0043024">
    <property type="term" value="F:ribosomal small subunit binding"/>
    <property type="evidence" value="ECO:0007669"/>
    <property type="project" value="TreeGrafter"/>
</dbReference>
<feature type="region of interest" description="Disordered" evidence="1">
    <location>
        <begin position="1"/>
        <end position="26"/>
    </location>
</feature>
<dbReference type="GO" id="GO:0006364">
    <property type="term" value="P:rRNA processing"/>
    <property type="evidence" value="ECO:0007669"/>
    <property type="project" value="InterPro"/>
</dbReference>